<dbReference type="PANTHER" id="PTHR43236">
    <property type="entry name" value="ANTITOXIN HIGA1"/>
    <property type="match status" value="1"/>
</dbReference>
<evidence type="ECO:0000259" key="1">
    <source>
        <dbReference type="Pfam" id="PF06114"/>
    </source>
</evidence>
<dbReference type="EMBL" id="AFZC02000002">
    <property type="protein sequence ID" value="EHL13810.1"/>
    <property type="molecule type" value="Genomic_DNA"/>
</dbReference>
<keyword evidence="3" id="KW-1185">Reference proteome</keyword>
<dbReference type="AlphaFoldDB" id="G9WKG8"/>
<sequence length="386" mass="44471">MQVNINVSENILDWVMKRVGPSVLSSKQGELLYAWKEGRKVPTYNQIEKMSKVTGIPLGYFFLEKPPVEESSFVEYRTVDSKELEHPSRNLMDTLHDMEFVQEWIRNELQATGYDDLSFVGGIKKNIQTNDFATFVRKCLQIEINWYESCKSGEESFKLLRNYISDLGVVVMMSGIVGNNTHRILDTNEFRAFALVDKKAPLIFINSNDSFNGKLFSLLHEFAHICLGENSLFNDRYGSIDKVSATEKICNALAAEILVPEHIFLEKWKKQIREKDEEATIRELAKYFKCGYTVLARRAYDQKFIDFQSYQNFARKAVQQYLEKKQTGTGGGDYYNTVASRVDRRFFDLLLGSVSEGRTLYTDAFRLTNTNRTTFSNMAEKMRGVG</sequence>
<organism evidence="2 3">
    <name type="scientific">Oribacterium parvum ACB1</name>
    <dbReference type="NCBI Taxonomy" id="796943"/>
    <lineage>
        <taxon>Bacteria</taxon>
        <taxon>Bacillati</taxon>
        <taxon>Bacillota</taxon>
        <taxon>Clostridia</taxon>
        <taxon>Lachnospirales</taxon>
        <taxon>Lachnospiraceae</taxon>
        <taxon>Oribacterium</taxon>
    </lineage>
</organism>
<accession>G9WKG8</accession>
<dbReference type="Proteomes" id="UP000018461">
    <property type="component" value="Unassembled WGS sequence"/>
</dbReference>
<dbReference type="PANTHER" id="PTHR43236:SF2">
    <property type="entry name" value="BLL0069 PROTEIN"/>
    <property type="match status" value="1"/>
</dbReference>
<comment type="caution">
    <text evidence="2">The sequence shown here is derived from an EMBL/GenBank/DDBJ whole genome shotgun (WGS) entry which is preliminary data.</text>
</comment>
<feature type="domain" description="IrrE N-terminal-like" evidence="1">
    <location>
        <begin position="166"/>
        <end position="299"/>
    </location>
</feature>
<dbReference type="Gene3D" id="1.10.10.2910">
    <property type="match status" value="1"/>
</dbReference>
<dbReference type="InterPro" id="IPR052345">
    <property type="entry name" value="Rad_response_metalloprotease"/>
</dbReference>
<dbReference type="STRING" id="796943.HMPREF9625_01875"/>
<dbReference type="PATRIC" id="fig|796943.3.peg.224"/>
<dbReference type="HOGENOM" id="CLU_057454_1_0_9"/>
<evidence type="ECO:0000313" key="3">
    <source>
        <dbReference type="Proteomes" id="UP000018461"/>
    </source>
</evidence>
<proteinExistence type="predicted"/>
<protein>
    <recommendedName>
        <fullName evidence="1">IrrE N-terminal-like domain-containing protein</fullName>
    </recommendedName>
</protein>
<dbReference type="InterPro" id="IPR010359">
    <property type="entry name" value="IrrE_HExxH"/>
</dbReference>
<gene>
    <name evidence="2" type="ORF">HMPREF9625_01875</name>
</gene>
<reference evidence="2" key="2">
    <citation type="submission" date="2013-03" db="EMBL/GenBank/DDBJ databases">
        <title>The Genome Sequence of Oribacterium sp. ACB1.</title>
        <authorList>
            <consortium name="The Broad Institute Genomics Platform"/>
            <consortium name="The Broad Institute Genome Sequencing Center for Infectious Disease"/>
            <person name="Earl A."/>
            <person name="Ward D."/>
            <person name="Feldgarden M."/>
            <person name="Gevers D."/>
            <person name="Sizova M."/>
            <person name="Hazen A."/>
            <person name="Epstein S."/>
            <person name="Walker B."/>
            <person name="Young S."/>
            <person name="Zeng Q."/>
            <person name="Gargeya S."/>
            <person name="Fitzgerald M."/>
            <person name="Haas B."/>
            <person name="Abouelleil A."/>
            <person name="Allen A.W."/>
            <person name="Alvarado L."/>
            <person name="Arachchi H.M."/>
            <person name="Berlin A.M."/>
            <person name="Chapman S.B."/>
            <person name="Gainer-Dewar J."/>
            <person name="Goldberg J."/>
            <person name="Griggs A."/>
            <person name="Gujja S."/>
            <person name="Hansen M."/>
            <person name="Howarth C."/>
            <person name="Imamovic A."/>
            <person name="Ireland A."/>
            <person name="Larimer J."/>
            <person name="McCowan C."/>
            <person name="Murphy C."/>
            <person name="Pearson M."/>
            <person name="Poon T.W."/>
            <person name="Priest M."/>
            <person name="Roberts A."/>
            <person name="Saif S."/>
            <person name="Shea T."/>
            <person name="Sisk P."/>
            <person name="Sykes S."/>
            <person name="Wortman J."/>
            <person name="Nusbaum C."/>
            <person name="Birren B."/>
        </authorList>
    </citation>
    <scope>NUCLEOTIDE SEQUENCE [LARGE SCALE GENOMIC DNA]</scope>
    <source>
        <strain evidence="2">ACB1</strain>
    </source>
</reference>
<dbReference type="Pfam" id="PF06114">
    <property type="entry name" value="Peptidase_M78"/>
    <property type="match status" value="1"/>
</dbReference>
<name>G9WKG8_9FIRM</name>
<evidence type="ECO:0000313" key="2">
    <source>
        <dbReference type="EMBL" id="EHL13810.1"/>
    </source>
</evidence>
<reference evidence="2" key="1">
    <citation type="submission" date="2011-08" db="EMBL/GenBank/DDBJ databases">
        <authorList>
            <consortium name="The Broad Institute Genome Sequencing Platform"/>
            <person name="Earl A."/>
            <person name="Ward D."/>
            <person name="Feldgarden M."/>
            <person name="Gevers D."/>
            <person name="Sizova M."/>
            <person name="Hazen A."/>
            <person name="Epstein S."/>
            <person name="Young S.K."/>
            <person name="Zeng Q."/>
            <person name="Gargeya S."/>
            <person name="Fitzgerald M."/>
            <person name="Haas B."/>
            <person name="Abouelleil A."/>
            <person name="Alvarado L."/>
            <person name="Arachchi H.M."/>
            <person name="Berlin A."/>
            <person name="Brown A."/>
            <person name="Chapman S.B."/>
            <person name="Chen Z."/>
            <person name="Dunbar C."/>
            <person name="Freedman E."/>
            <person name="Gearin G."/>
            <person name="Gellesch M."/>
            <person name="Goldberg J."/>
            <person name="Griggs A."/>
            <person name="Gujja S."/>
            <person name="Heiman D."/>
            <person name="Howarth C."/>
            <person name="Larson L."/>
            <person name="Lui A."/>
            <person name="MacDonald P.J.P."/>
            <person name="Montmayeur A."/>
            <person name="Murphy C."/>
            <person name="Neiman D."/>
            <person name="Pearson M."/>
            <person name="Priest M."/>
            <person name="Roberts A."/>
            <person name="Saif S."/>
            <person name="Shea T."/>
            <person name="Shenoy N."/>
            <person name="Sisk P."/>
            <person name="Stolte C."/>
            <person name="Sykes S."/>
            <person name="Wortman J."/>
            <person name="Nusbaum C."/>
            <person name="Birren B."/>
        </authorList>
    </citation>
    <scope>NUCLEOTIDE SEQUENCE</scope>
    <source>
        <strain evidence="2">ACB1</strain>
    </source>
</reference>